<evidence type="ECO:0000313" key="7">
    <source>
        <dbReference type="Proteomes" id="UP000030680"/>
    </source>
</evidence>
<dbReference type="SUPFAM" id="SSF54001">
    <property type="entry name" value="Cysteine proteinases"/>
    <property type="match status" value="1"/>
</dbReference>
<evidence type="ECO:0000256" key="3">
    <source>
        <dbReference type="ARBA" id="ARBA00022801"/>
    </source>
</evidence>
<dbReference type="PANTHER" id="PTHR12606:SF1">
    <property type="entry name" value="UBIQUITIN-LIKE-SPECIFIC PROTEASE 1A"/>
    <property type="match status" value="1"/>
</dbReference>
<dbReference type="Gene3D" id="3.40.395.10">
    <property type="entry name" value="Adenoviral Proteinase, Chain A"/>
    <property type="match status" value="1"/>
</dbReference>
<evidence type="ECO:0000256" key="1">
    <source>
        <dbReference type="ARBA" id="ARBA00005234"/>
    </source>
</evidence>
<dbReference type="GO" id="GO:0016926">
    <property type="term" value="P:protein desumoylation"/>
    <property type="evidence" value="ECO:0007669"/>
    <property type="project" value="TreeGrafter"/>
</dbReference>
<dbReference type="Proteomes" id="UP000030680">
    <property type="component" value="Unassembled WGS sequence"/>
</dbReference>
<dbReference type="InterPro" id="IPR038765">
    <property type="entry name" value="Papain-like_cys_pep_sf"/>
</dbReference>
<dbReference type="InterPro" id="IPR003653">
    <property type="entry name" value="Peptidase_C48_C"/>
</dbReference>
<keyword evidence="3" id="KW-0378">Hydrolase</keyword>
<dbReference type="RefSeq" id="XP_005704062.1">
    <property type="nucleotide sequence ID" value="XM_005704005.1"/>
</dbReference>
<proteinExistence type="inferred from homology"/>
<name>M2XC96_GALSU</name>
<dbReference type="GO" id="GO:0016929">
    <property type="term" value="F:deSUMOylase activity"/>
    <property type="evidence" value="ECO:0007669"/>
    <property type="project" value="TreeGrafter"/>
</dbReference>
<dbReference type="KEGG" id="gsl:Gasu_48420"/>
<sequence length="277" mass="31902">MKTLLKSLKSLDFSKTLFTPLDEQEEKWIEIFLQQSSENKVTLLSPGGKLQIPVEELKLLVQDGWITDIVIDGYLSLLIGESDSFFIAGNTTASEIRDVLFRPHIFAFSPFFYTRLCGSGEEFDFAGVRQWTVASKIDVLQRDLLLFPILHSKVHWFLTCLDLRTRKVLFLDPYPGRLPVKEVCSNLLRWLINEVSEKYGETKARDLEPSGWRIVNCFDIPSQRDTNNCGVYLLLFAHHLEQGRVINFTQEDVSNARKRILFSILSSKLYTLPDDFS</sequence>
<dbReference type="Pfam" id="PF02902">
    <property type="entry name" value="Peptidase_C48"/>
    <property type="match status" value="1"/>
</dbReference>
<dbReference type="GO" id="GO:0005634">
    <property type="term" value="C:nucleus"/>
    <property type="evidence" value="ECO:0007669"/>
    <property type="project" value="TreeGrafter"/>
</dbReference>
<dbReference type="AlphaFoldDB" id="M2XC96"/>
<dbReference type="EMBL" id="KB454530">
    <property type="protein sequence ID" value="EME27542.1"/>
    <property type="molecule type" value="Genomic_DNA"/>
</dbReference>
<keyword evidence="4" id="KW-0788">Thiol protease</keyword>
<gene>
    <name evidence="6" type="ORF">Gasu_48420</name>
</gene>
<evidence type="ECO:0000256" key="2">
    <source>
        <dbReference type="ARBA" id="ARBA00022670"/>
    </source>
</evidence>
<dbReference type="STRING" id="130081.M2XC96"/>
<organism evidence="6 7">
    <name type="scientific">Galdieria sulphuraria</name>
    <name type="common">Red alga</name>
    <dbReference type="NCBI Taxonomy" id="130081"/>
    <lineage>
        <taxon>Eukaryota</taxon>
        <taxon>Rhodophyta</taxon>
        <taxon>Bangiophyceae</taxon>
        <taxon>Galdieriales</taxon>
        <taxon>Galdieriaceae</taxon>
        <taxon>Galdieria</taxon>
    </lineage>
</organism>
<dbReference type="PANTHER" id="PTHR12606">
    <property type="entry name" value="SENTRIN/SUMO-SPECIFIC PROTEASE"/>
    <property type="match status" value="1"/>
</dbReference>
<dbReference type="GeneID" id="17086443"/>
<evidence type="ECO:0000313" key="6">
    <source>
        <dbReference type="EMBL" id="EME27542.1"/>
    </source>
</evidence>
<dbReference type="GO" id="GO:0006508">
    <property type="term" value="P:proteolysis"/>
    <property type="evidence" value="ECO:0007669"/>
    <property type="project" value="UniProtKB-KW"/>
</dbReference>
<reference evidence="7" key="1">
    <citation type="journal article" date="2013" name="Science">
        <title>Gene transfer from bacteria and archaea facilitated evolution of an extremophilic eukaryote.</title>
        <authorList>
            <person name="Schonknecht G."/>
            <person name="Chen W.H."/>
            <person name="Ternes C.M."/>
            <person name="Barbier G.G."/>
            <person name="Shrestha R.P."/>
            <person name="Stanke M."/>
            <person name="Brautigam A."/>
            <person name="Baker B.J."/>
            <person name="Banfield J.F."/>
            <person name="Garavito R.M."/>
            <person name="Carr K."/>
            <person name="Wilkerson C."/>
            <person name="Rensing S.A."/>
            <person name="Gagneul D."/>
            <person name="Dickenson N.E."/>
            <person name="Oesterhelt C."/>
            <person name="Lercher M.J."/>
            <person name="Weber A.P."/>
        </authorList>
    </citation>
    <scope>NUCLEOTIDE SEQUENCE [LARGE SCALE GENOMIC DNA]</scope>
    <source>
        <strain evidence="7">074W</strain>
    </source>
</reference>
<dbReference type="OMA" id="WSLITLD"/>
<dbReference type="eggNOG" id="KOG0778">
    <property type="taxonomic scope" value="Eukaryota"/>
</dbReference>
<dbReference type="PROSITE" id="PS50600">
    <property type="entry name" value="ULP_PROTEASE"/>
    <property type="match status" value="1"/>
</dbReference>
<comment type="similarity">
    <text evidence="1">Belongs to the peptidase C48 family.</text>
</comment>
<evidence type="ECO:0000259" key="5">
    <source>
        <dbReference type="PROSITE" id="PS50600"/>
    </source>
</evidence>
<dbReference type="OrthoDB" id="1939479at2759"/>
<dbReference type="Gramene" id="EME27542">
    <property type="protein sequence ID" value="EME27542"/>
    <property type="gene ID" value="Gasu_48420"/>
</dbReference>
<evidence type="ECO:0000256" key="4">
    <source>
        <dbReference type="ARBA" id="ARBA00022807"/>
    </source>
</evidence>
<protein>
    <submittedName>
        <fullName evidence="6">SUMO-specific protease/ cysteine-type peptidase</fullName>
    </submittedName>
</protein>
<accession>M2XC96</accession>
<keyword evidence="2 6" id="KW-0645">Protease</keyword>
<keyword evidence="7" id="KW-1185">Reference proteome</keyword>
<feature type="domain" description="Ubiquitin-like protease family profile" evidence="5">
    <location>
        <begin position="50"/>
        <end position="240"/>
    </location>
</feature>